<dbReference type="GO" id="GO:0008703">
    <property type="term" value="F:5-amino-6-(5-phosphoribosylamino)uracil reductase activity"/>
    <property type="evidence" value="ECO:0007669"/>
    <property type="project" value="UniProtKB-EC"/>
</dbReference>
<accession>A0A0A1ZKH7</accession>
<dbReference type="Pfam" id="PF01872">
    <property type="entry name" value="RibD_C"/>
    <property type="match status" value="1"/>
</dbReference>
<dbReference type="InterPro" id="IPR002734">
    <property type="entry name" value="RibDG_C"/>
</dbReference>
<evidence type="ECO:0000256" key="1">
    <source>
        <dbReference type="ARBA" id="ARBA00005104"/>
    </source>
</evidence>
<sequence length="219" mass="25231">MSIPRVTIVIASSLDGRIAFPDGGESHLGSKKDREILNKNLSLVDATIFGLETLKAHQSTYLIKNHFGHKKAKISERQPISIVASNSKRFNKNWKYFQQPIRRWLISSKIVDNSSNNDFEKQLLFDNSWEKTLISLKKKGINDLALLGGAKLINSFIKEDLITDIKITIIPRIIGGRYTWIPPEQSNEIFNLKKLWEIKSIKNLMNNEIHVHYKKFEMD</sequence>
<comment type="pathway">
    <text evidence="1">Cofactor biosynthesis; riboflavin biosynthesis.</text>
</comment>
<evidence type="ECO:0000313" key="5">
    <source>
        <dbReference type="EMBL" id="KGF90062.1"/>
    </source>
</evidence>
<dbReference type="GO" id="GO:0009231">
    <property type="term" value="P:riboflavin biosynthetic process"/>
    <property type="evidence" value="ECO:0007669"/>
    <property type="project" value="InterPro"/>
</dbReference>
<dbReference type="PANTHER" id="PTHR38011">
    <property type="entry name" value="DIHYDROFOLATE REDUCTASE FAMILY PROTEIN (AFU_ORTHOLOGUE AFUA_8G06820)"/>
    <property type="match status" value="1"/>
</dbReference>
<dbReference type="OrthoDB" id="9800865at2"/>
<dbReference type="AlphaFoldDB" id="A0A0A1ZKH7"/>
<dbReference type="Gene3D" id="3.40.430.10">
    <property type="entry name" value="Dihydrofolate Reductase, subunit A"/>
    <property type="match status" value="1"/>
</dbReference>
<dbReference type="Proteomes" id="UP000030491">
    <property type="component" value="Unassembled WGS sequence"/>
</dbReference>
<evidence type="ECO:0000256" key="3">
    <source>
        <dbReference type="ARBA" id="ARBA00023002"/>
    </source>
</evidence>
<protein>
    <submittedName>
        <fullName evidence="5">5-amino-6-(5-phosphoribosylamino)uracil reductase</fullName>
        <ecNumber evidence="5">1.1.1.193</ecNumber>
    </submittedName>
</protein>
<dbReference type="SUPFAM" id="SSF53597">
    <property type="entry name" value="Dihydrofolate reductase-like"/>
    <property type="match status" value="1"/>
</dbReference>
<evidence type="ECO:0000313" key="6">
    <source>
        <dbReference type="Proteomes" id="UP000030491"/>
    </source>
</evidence>
<keyword evidence="3 5" id="KW-0560">Oxidoreductase</keyword>
<dbReference type="EC" id="1.1.1.193" evidence="5"/>
<feature type="domain" description="Bacterial bifunctional deaminase-reductase C-terminal" evidence="4">
    <location>
        <begin position="4"/>
        <end position="197"/>
    </location>
</feature>
<organism evidence="5 6">
    <name type="scientific">Prochlorococcus marinus str. MIT 9116</name>
    <dbReference type="NCBI Taxonomy" id="167544"/>
    <lineage>
        <taxon>Bacteria</taxon>
        <taxon>Bacillati</taxon>
        <taxon>Cyanobacteriota</taxon>
        <taxon>Cyanophyceae</taxon>
        <taxon>Synechococcales</taxon>
        <taxon>Prochlorococcaceae</taxon>
        <taxon>Prochlorococcus</taxon>
    </lineage>
</organism>
<comment type="caution">
    <text evidence="5">The sequence shown here is derived from an EMBL/GenBank/DDBJ whole genome shotgun (WGS) entry which is preliminary data.</text>
</comment>
<dbReference type="RefSeq" id="WP_032514735.1">
    <property type="nucleotide sequence ID" value="NZ_JNAJ01000018.1"/>
</dbReference>
<dbReference type="InterPro" id="IPR050765">
    <property type="entry name" value="Riboflavin_Biosynth_HTPR"/>
</dbReference>
<keyword evidence="2" id="KW-0521">NADP</keyword>
<proteinExistence type="predicted"/>
<evidence type="ECO:0000256" key="2">
    <source>
        <dbReference type="ARBA" id="ARBA00022857"/>
    </source>
</evidence>
<name>A0A0A1ZKH7_PROMR</name>
<dbReference type="EMBL" id="JNAJ01000018">
    <property type="protein sequence ID" value="KGF90062.1"/>
    <property type="molecule type" value="Genomic_DNA"/>
</dbReference>
<reference evidence="6" key="1">
    <citation type="journal article" date="2014" name="Sci. Data">
        <title>Genomes of diverse isolates of the marine cyanobacterium Prochlorococcus.</title>
        <authorList>
            <person name="Biller S."/>
            <person name="Berube P."/>
            <person name="Thompson J."/>
            <person name="Kelly L."/>
            <person name="Roggensack S."/>
            <person name="Awad L."/>
            <person name="Roache-Johnson K."/>
            <person name="Ding H."/>
            <person name="Giovannoni S.J."/>
            <person name="Moore L.R."/>
            <person name="Chisholm S.W."/>
        </authorList>
    </citation>
    <scope>NUCLEOTIDE SEQUENCE [LARGE SCALE GENOMIC DNA]</scope>
</reference>
<dbReference type="InterPro" id="IPR024072">
    <property type="entry name" value="DHFR-like_dom_sf"/>
</dbReference>
<gene>
    <name evidence="5" type="ORF">EU93_1926</name>
</gene>
<evidence type="ECO:0000259" key="4">
    <source>
        <dbReference type="Pfam" id="PF01872"/>
    </source>
</evidence>
<dbReference type="PANTHER" id="PTHR38011:SF7">
    <property type="entry name" value="2,5-DIAMINO-6-RIBOSYLAMINO-4(3H)-PYRIMIDINONE 5'-PHOSPHATE REDUCTASE"/>
    <property type="match status" value="1"/>
</dbReference>